<dbReference type="AlphaFoldDB" id="A0A8D8WEM1"/>
<evidence type="ECO:0000313" key="2">
    <source>
        <dbReference type="EMBL" id="CAG6656088.1"/>
    </source>
</evidence>
<protein>
    <submittedName>
        <fullName evidence="2">Uncharacterized protein</fullName>
    </submittedName>
</protein>
<name>A0A8D8WEM1_9HEMI</name>
<evidence type="ECO:0000256" key="1">
    <source>
        <dbReference type="SAM" id="Phobius"/>
    </source>
</evidence>
<reference evidence="2" key="1">
    <citation type="submission" date="2021-05" db="EMBL/GenBank/DDBJ databases">
        <authorList>
            <person name="Alioto T."/>
            <person name="Alioto T."/>
            <person name="Gomez Garrido J."/>
        </authorList>
    </citation>
    <scope>NUCLEOTIDE SEQUENCE</scope>
</reference>
<sequence length="190" mass="22308">MFFYLIFFIVICFLYHFIVLFFTTPYIICFKSLGYKVLTSCWYEKLPYAEERLRIVDAAAAISLEDARSKVYETKHYPPADNFLDGLEDHIPESLRRFVDSVILTKKKGDFDKWKKKSLALVDCLLSAIRPVSYLYPLQVGVSGFLYRKYGSRRLLDVLSSFGYCATYSEATRFEVYSIMHPLWLHTKQH</sequence>
<proteinExistence type="predicted"/>
<feature type="transmembrane region" description="Helical" evidence="1">
    <location>
        <begin position="6"/>
        <end position="28"/>
    </location>
</feature>
<keyword evidence="1" id="KW-1133">Transmembrane helix</keyword>
<keyword evidence="1" id="KW-0812">Transmembrane</keyword>
<dbReference type="EMBL" id="HBUF01184003">
    <property type="protein sequence ID" value="CAG6656088.1"/>
    <property type="molecule type" value="Transcribed_RNA"/>
</dbReference>
<organism evidence="2">
    <name type="scientific">Cacopsylla melanoneura</name>
    <dbReference type="NCBI Taxonomy" id="428564"/>
    <lineage>
        <taxon>Eukaryota</taxon>
        <taxon>Metazoa</taxon>
        <taxon>Ecdysozoa</taxon>
        <taxon>Arthropoda</taxon>
        <taxon>Hexapoda</taxon>
        <taxon>Insecta</taxon>
        <taxon>Pterygota</taxon>
        <taxon>Neoptera</taxon>
        <taxon>Paraneoptera</taxon>
        <taxon>Hemiptera</taxon>
        <taxon>Sternorrhyncha</taxon>
        <taxon>Psylloidea</taxon>
        <taxon>Psyllidae</taxon>
        <taxon>Psyllinae</taxon>
        <taxon>Cacopsylla</taxon>
    </lineage>
</organism>
<accession>A0A8D8WEM1</accession>
<dbReference type="EMBL" id="HBUF01184006">
    <property type="protein sequence ID" value="CAG6656095.1"/>
    <property type="molecule type" value="Transcribed_RNA"/>
</dbReference>
<keyword evidence="1" id="KW-0472">Membrane</keyword>